<feature type="transmembrane region" description="Helical" evidence="8">
    <location>
        <begin position="232"/>
        <end position="250"/>
    </location>
</feature>
<feature type="transmembrane region" description="Helical" evidence="8">
    <location>
        <begin position="75"/>
        <end position="94"/>
    </location>
</feature>
<feature type="transmembrane region" description="Helical" evidence="8">
    <location>
        <begin position="179"/>
        <end position="197"/>
    </location>
</feature>
<reference evidence="10" key="1">
    <citation type="submission" date="2017-10" db="EMBL/GenBank/DDBJ databases">
        <title>Complete genome sequence of Moraxella osloensis NP7 isolated from human skin.</title>
        <authorList>
            <person name="Lee K."/>
            <person name="Lim J.Y."/>
            <person name="Hwang I."/>
        </authorList>
    </citation>
    <scope>NUCLEOTIDE SEQUENCE [LARGE SCALE GENOMIC DNA]</scope>
    <source>
        <strain evidence="10">NP7</strain>
        <plasmid evidence="10">pnp7-3</plasmid>
    </source>
</reference>
<evidence type="ECO:0000256" key="3">
    <source>
        <dbReference type="ARBA" id="ARBA00022448"/>
    </source>
</evidence>
<organism evidence="9 10">
    <name type="scientific">Faucicola osloensis</name>
    <name type="common">Moraxella osloensis</name>
    <dbReference type="NCBI Taxonomy" id="34062"/>
    <lineage>
        <taxon>Bacteria</taxon>
        <taxon>Pseudomonadati</taxon>
        <taxon>Pseudomonadota</taxon>
        <taxon>Gammaproteobacteria</taxon>
        <taxon>Moraxellales</taxon>
        <taxon>Moraxellaceae</taxon>
        <taxon>Faucicola</taxon>
    </lineage>
</organism>
<geneLocation type="plasmid" evidence="10">
    <name>pnp7-3</name>
</geneLocation>
<evidence type="ECO:0000256" key="7">
    <source>
        <dbReference type="ARBA" id="ARBA00023136"/>
    </source>
</evidence>
<dbReference type="InterPro" id="IPR002781">
    <property type="entry name" value="TM_pro_TauE-like"/>
</dbReference>
<dbReference type="RefSeq" id="WP_100271272.1">
    <property type="nucleotide sequence ID" value="NZ_CP024446.1"/>
</dbReference>
<dbReference type="PANTHER" id="PTHR30269">
    <property type="entry name" value="TRANSMEMBRANE PROTEIN YFCA"/>
    <property type="match status" value="1"/>
</dbReference>
<keyword evidence="6 8" id="KW-1133">Transmembrane helix</keyword>
<gene>
    <name evidence="9" type="ORF">NP7_11400</name>
</gene>
<protein>
    <recommendedName>
        <fullName evidence="8">Probable membrane transporter protein</fullName>
    </recommendedName>
</protein>
<evidence type="ECO:0000256" key="1">
    <source>
        <dbReference type="ARBA" id="ARBA00004651"/>
    </source>
</evidence>
<dbReference type="GO" id="GO:0005886">
    <property type="term" value="C:plasma membrane"/>
    <property type="evidence" value="ECO:0007669"/>
    <property type="project" value="UniProtKB-SubCell"/>
</dbReference>
<feature type="transmembrane region" description="Helical" evidence="8">
    <location>
        <begin position="101"/>
        <end position="119"/>
    </location>
</feature>
<feature type="transmembrane region" description="Helical" evidence="8">
    <location>
        <begin position="139"/>
        <end position="167"/>
    </location>
</feature>
<dbReference type="EMBL" id="CP024446">
    <property type="protein sequence ID" value="ATR79958.1"/>
    <property type="molecule type" value="Genomic_DNA"/>
</dbReference>
<dbReference type="Pfam" id="PF01925">
    <property type="entry name" value="TauE"/>
    <property type="match status" value="1"/>
</dbReference>
<keyword evidence="4 8" id="KW-1003">Cell membrane</keyword>
<evidence type="ECO:0000256" key="2">
    <source>
        <dbReference type="ARBA" id="ARBA00009142"/>
    </source>
</evidence>
<evidence type="ECO:0000313" key="10">
    <source>
        <dbReference type="Proteomes" id="UP000229340"/>
    </source>
</evidence>
<sequence>MIDATMVVLGGFAFCAGLIDASVGGGGLVQIPALLNALPHQSIATILGTNKLAVWAGTASAIGKYIPNIVFKWELLLPTLLSAFVSAFLGAYVIDQVPQTILRYGVFALLIVMAIYTFMNKTLGAEQTKVSWGLKQIGLGILFGGLIGFYDGIFGAGSGSLLLFMFVKVFGFNFVQASAYTKVVNLATFTSALLFFIPSGHVLWHISGLVALCNVSGSIVGVYLALRYGNGFIRWFFLILLMLLITHMALTLF</sequence>
<evidence type="ECO:0000256" key="8">
    <source>
        <dbReference type="RuleBase" id="RU363041"/>
    </source>
</evidence>
<dbReference type="PANTHER" id="PTHR30269:SF0">
    <property type="entry name" value="MEMBRANE TRANSPORTER PROTEIN YFCA-RELATED"/>
    <property type="match status" value="1"/>
</dbReference>
<evidence type="ECO:0000256" key="6">
    <source>
        <dbReference type="ARBA" id="ARBA00022989"/>
    </source>
</evidence>
<keyword evidence="7 8" id="KW-0472">Membrane</keyword>
<dbReference type="AlphaFoldDB" id="A0A2D2LY84"/>
<feature type="transmembrane region" description="Helical" evidence="8">
    <location>
        <begin position="203"/>
        <end position="225"/>
    </location>
</feature>
<comment type="subcellular location">
    <subcellularLocation>
        <location evidence="1 8">Cell membrane</location>
        <topology evidence="1 8">Multi-pass membrane protein</topology>
    </subcellularLocation>
</comment>
<evidence type="ECO:0000256" key="4">
    <source>
        <dbReference type="ARBA" id="ARBA00022475"/>
    </source>
</evidence>
<keyword evidence="9" id="KW-0614">Plasmid</keyword>
<proteinExistence type="inferred from homology"/>
<evidence type="ECO:0000256" key="5">
    <source>
        <dbReference type="ARBA" id="ARBA00022692"/>
    </source>
</evidence>
<dbReference type="Proteomes" id="UP000229340">
    <property type="component" value="Plasmid pNP7-3"/>
</dbReference>
<accession>A0A2D2LY84</accession>
<keyword evidence="5 8" id="KW-0812">Transmembrane</keyword>
<comment type="similarity">
    <text evidence="2 8">Belongs to the 4-toluene sulfonate uptake permease (TSUP) (TC 2.A.102) family.</text>
</comment>
<dbReference type="InterPro" id="IPR052017">
    <property type="entry name" value="TSUP"/>
</dbReference>
<keyword evidence="3" id="KW-0813">Transport</keyword>
<evidence type="ECO:0000313" key="9">
    <source>
        <dbReference type="EMBL" id="ATR79958.1"/>
    </source>
</evidence>
<name>A0A2D2LY84_FAUOS</name>